<dbReference type="InterPro" id="IPR038887">
    <property type="entry name" value="Nus1/NgBR"/>
</dbReference>
<gene>
    <name evidence="13" type="ORF">PT974_10330</name>
</gene>
<evidence type="ECO:0000256" key="5">
    <source>
        <dbReference type="ARBA" id="ARBA00012596"/>
    </source>
</evidence>
<evidence type="ECO:0000256" key="7">
    <source>
        <dbReference type="ARBA" id="ARBA00022692"/>
    </source>
</evidence>
<accession>A0ABR0SB00</accession>
<evidence type="ECO:0000256" key="8">
    <source>
        <dbReference type="ARBA" id="ARBA00022824"/>
    </source>
</evidence>
<evidence type="ECO:0000256" key="9">
    <source>
        <dbReference type="ARBA" id="ARBA00022842"/>
    </source>
</evidence>
<comment type="catalytic activity">
    <reaction evidence="12">
        <text>n isopentenyl diphosphate + (2E,6E)-farnesyl diphosphate = a di-trans,poly-cis-polyprenyl diphosphate + n diphosphate</text>
        <dbReference type="Rhea" id="RHEA:53008"/>
        <dbReference type="Rhea" id="RHEA-COMP:19494"/>
        <dbReference type="ChEBI" id="CHEBI:33019"/>
        <dbReference type="ChEBI" id="CHEBI:128769"/>
        <dbReference type="ChEBI" id="CHEBI:136960"/>
        <dbReference type="ChEBI" id="CHEBI:175763"/>
        <dbReference type="EC" id="2.5.1.87"/>
    </reaction>
</comment>
<name>A0ABR0SB00_9HYPO</name>
<dbReference type="PANTHER" id="PTHR21528">
    <property type="entry name" value="DEHYDRODOLICHYL DIPHOSPHATE SYNTHASE COMPLEX SUBUNIT NUS1"/>
    <property type="match status" value="1"/>
</dbReference>
<keyword evidence="8" id="KW-0256">Endoplasmic reticulum</keyword>
<evidence type="ECO:0000313" key="14">
    <source>
        <dbReference type="Proteomes" id="UP001338125"/>
    </source>
</evidence>
<keyword evidence="6" id="KW-0808">Transferase</keyword>
<comment type="cofactor">
    <cofactor evidence="1">
        <name>Mg(2+)</name>
        <dbReference type="ChEBI" id="CHEBI:18420"/>
    </cofactor>
</comment>
<comment type="similarity">
    <text evidence="4">Belongs to the UPP synthase family.</text>
</comment>
<evidence type="ECO:0000256" key="2">
    <source>
        <dbReference type="ARBA" id="ARBA00004586"/>
    </source>
</evidence>
<dbReference type="SUPFAM" id="SSF64005">
    <property type="entry name" value="Undecaprenyl diphosphate synthase"/>
    <property type="match status" value="1"/>
</dbReference>
<evidence type="ECO:0000256" key="1">
    <source>
        <dbReference type="ARBA" id="ARBA00001946"/>
    </source>
</evidence>
<keyword evidence="9" id="KW-0460">Magnesium</keyword>
<dbReference type="InterPro" id="IPR036424">
    <property type="entry name" value="UPP_synth-like_sf"/>
</dbReference>
<dbReference type="EC" id="2.5.1.87" evidence="5"/>
<keyword evidence="7" id="KW-0812">Transmembrane</keyword>
<dbReference type="Proteomes" id="UP001338125">
    <property type="component" value="Unassembled WGS sequence"/>
</dbReference>
<sequence>MLIHEKPSPSGGIGPRSRFYHTHLDATLHALGSIYLHTRQTKNIFKYKVSALRLWNITAQRVQSDIAGLSKKPKHLSAILRIDGNAKANALERLIDETAELAAWSACAEIDTISVYEKTGLLKDHMHRVYEAVTRRPGAYFLDERCPSLSVVAPHKDEYTSALTDEKRSNRLQLYLISEQDGREPILDLAKSLAEKSQRGEMTPDDITLNLIHGQLSHHVMPEPDLLVLFGPNIELARYPPWQSRLMEIYYLQDNMSFEYRVFAKALRAFAGAEKRNGK</sequence>
<evidence type="ECO:0000256" key="11">
    <source>
        <dbReference type="ARBA" id="ARBA00023136"/>
    </source>
</evidence>
<comment type="pathway">
    <text evidence="3">Protein modification; protein glycosylation.</text>
</comment>
<protein>
    <recommendedName>
        <fullName evidence="5">ditrans,polycis-polyprenyl diphosphate synthase [(2E,6E)-farnesyldiphosphate specific]</fullName>
        <ecNumber evidence="5">2.5.1.87</ecNumber>
    </recommendedName>
</protein>
<keyword evidence="10" id="KW-1133">Transmembrane helix</keyword>
<keyword evidence="14" id="KW-1185">Reference proteome</keyword>
<dbReference type="EMBL" id="JAVFKD010000015">
    <property type="protein sequence ID" value="KAK5988836.1"/>
    <property type="molecule type" value="Genomic_DNA"/>
</dbReference>
<dbReference type="InterPro" id="IPR001441">
    <property type="entry name" value="UPP_synth-like"/>
</dbReference>
<evidence type="ECO:0000256" key="10">
    <source>
        <dbReference type="ARBA" id="ARBA00022989"/>
    </source>
</evidence>
<comment type="subcellular location">
    <subcellularLocation>
        <location evidence="2">Endoplasmic reticulum membrane</location>
    </subcellularLocation>
</comment>
<evidence type="ECO:0000313" key="13">
    <source>
        <dbReference type="EMBL" id="KAK5988836.1"/>
    </source>
</evidence>
<keyword evidence="11" id="KW-0472">Membrane</keyword>
<evidence type="ECO:0000256" key="12">
    <source>
        <dbReference type="ARBA" id="ARBA00047353"/>
    </source>
</evidence>
<evidence type="ECO:0000256" key="3">
    <source>
        <dbReference type="ARBA" id="ARBA00004922"/>
    </source>
</evidence>
<proteinExistence type="inferred from homology"/>
<organism evidence="13 14">
    <name type="scientific">Cladobotryum mycophilum</name>
    <dbReference type="NCBI Taxonomy" id="491253"/>
    <lineage>
        <taxon>Eukaryota</taxon>
        <taxon>Fungi</taxon>
        <taxon>Dikarya</taxon>
        <taxon>Ascomycota</taxon>
        <taxon>Pezizomycotina</taxon>
        <taxon>Sordariomycetes</taxon>
        <taxon>Hypocreomycetidae</taxon>
        <taxon>Hypocreales</taxon>
        <taxon>Hypocreaceae</taxon>
        <taxon>Cladobotryum</taxon>
    </lineage>
</organism>
<dbReference type="Gene3D" id="3.40.1180.10">
    <property type="entry name" value="Decaprenyl diphosphate synthase-like"/>
    <property type="match status" value="1"/>
</dbReference>
<comment type="caution">
    <text evidence="13">The sequence shown here is derived from an EMBL/GenBank/DDBJ whole genome shotgun (WGS) entry which is preliminary data.</text>
</comment>
<dbReference type="PANTHER" id="PTHR21528:SF0">
    <property type="entry name" value="DEHYDRODOLICHYL DIPHOSPHATE SYNTHASE COMPLEX SUBUNIT NUS1"/>
    <property type="match status" value="1"/>
</dbReference>
<reference evidence="13 14" key="1">
    <citation type="submission" date="2024-01" db="EMBL/GenBank/DDBJ databases">
        <title>Complete genome of Cladobotryum mycophilum ATHUM6906.</title>
        <authorList>
            <person name="Christinaki A.C."/>
            <person name="Myridakis A.I."/>
            <person name="Kouvelis V.N."/>
        </authorList>
    </citation>
    <scope>NUCLEOTIDE SEQUENCE [LARGE SCALE GENOMIC DNA]</scope>
    <source>
        <strain evidence="13 14">ATHUM6906</strain>
    </source>
</reference>
<dbReference type="Pfam" id="PF01255">
    <property type="entry name" value="Prenyltransf"/>
    <property type="match status" value="1"/>
</dbReference>
<evidence type="ECO:0000256" key="6">
    <source>
        <dbReference type="ARBA" id="ARBA00022679"/>
    </source>
</evidence>
<evidence type="ECO:0000256" key="4">
    <source>
        <dbReference type="ARBA" id="ARBA00005432"/>
    </source>
</evidence>